<feature type="transmembrane region" description="Helical" evidence="10">
    <location>
        <begin position="172"/>
        <end position="194"/>
    </location>
</feature>
<dbReference type="InterPro" id="IPR001992">
    <property type="entry name" value="T2SS_GspF/T4SS_PilC_CS"/>
</dbReference>
<dbReference type="Pfam" id="PF00482">
    <property type="entry name" value="T2SSF"/>
    <property type="match status" value="2"/>
</dbReference>
<dbReference type="AlphaFoldDB" id="A0A069R9U5"/>
<dbReference type="OrthoDB" id="9805682at2"/>
<keyword evidence="13" id="KW-1185">Reference proteome</keyword>
<dbReference type="GO" id="GO:0015628">
    <property type="term" value="P:protein secretion by the type II secretion system"/>
    <property type="evidence" value="ECO:0007669"/>
    <property type="project" value="TreeGrafter"/>
</dbReference>
<dbReference type="PROSITE" id="PS00874">
    <property type="entry name" value="T2SP_F"/>
    <property type="match status" value="1"/>
</dbReference>
<dbReference type="GO" id="GO:0005886">
    <property type="term" value="C:plasma membrane"/>
    <property type="evidence" value="ECO:0007669"/>
    <property type="project" value="UniProtKB-SubCell"/>
</dbReference>
<dbReference type="STRING" id="1121324.CLIT_23c00830"/>
<keyword evidence="4" id="KW-1003">Cell membrane</keyword>
<dbReference type="PRINTS" id="PR00812">
    <property type="entry name" value="BCTERIALGSPF"/>
</dbReference>
<accession>A0A069R9U5</accession>
<evidence type="ECO:0000256" key="10">
    <source>
        <dbReference type="SAM" id="Phobius"/>
    </source>
</evidence>
<feature type="transmembrane region" description="Helical" evidence="10">
    <location>
        <begin position="220"/>
        <end position="237"/>
    </location>
</feature>
<dbReference type="Proteomes" id="UP000027946">
    <property type="component" value="Unassembled WGS sequence"/>
</dbReference>
<evidence type="ECO:0000313" key="13">
    <source>
        <dbReference type="Proteomes" id="UP000027946"/>
    </source>
</evidence>
<comment type="similarity">
    <text evidence="2 9">Belongs to the GSP F family.</text>
</comment>
<evidence type="ECO:0000259" key="11">
    <source>
        <dbReference type="Pfam" id="PF00482"/>
    </source>
</evidence>
<evidence type="ECO:0000256" key="9">
    <source>
        <dbReference type="RuleBase" id="RU003923"/>
    </source>
</evidence>
<keyword evidence="7 10" id="KW-1133">Transmembrane helix</keyword>
<keyword evidence="3 9" id="KW-0813">Transport</keyword>
<organism evidence="12 13">
    <name type="scientific">Peptoclostridium litorale DSM 5388</name>
    <dbReference type="NCBI Taxonomy" id="1121324"/>
    <lineage>
        <taxon>Bacteria</taxon>
        <taxon>Bacillati</taxon>
        <taxon>Bacillota</taxon>
        <taxon>Clostridia</taxon>
        <taxon>Peptostreptococcales</taxon>
        <taxon>Peptoclostridiaceae</taxon>
        <taxon>Peptoclostridium</taxon>
    </lineage>
</organism>
<keyword evidence="6 9" id="KW-0812">Transmembrane</keyword>
<comment type="subcellular location">
    <subcellularLocation>
        <location evidence="1">Cell inner membrane</location>
        <topology evidence="1">Multi-pass membrane protein</topology>
    </subcellularLocation>
    <subcellularLocation>
        <location evidence="9">Cell membrane</location>
        <topology evidence="9">Multi-pass membrane protein</topology>
    </subcellularLocation>
</comment>
<evidence type="ECO:0000256" key="3">
    <source>
        <dbReference type="ARBA" id="ARBA00022448"/>
    </source>
</evidence>
<dbReference type="EMBL" id="JJMM01000026">
    <property type="protein sequence ID" value="KDR93811.1"/>
    <property type="molecule type" value="Genomic_DNA"/>
</dbReference>
<feature type="transmembrane region" description="Helical" evidence="10">
    <location>
        <begin position="374"/>
        <end position="395"/>
    </location>
</feature>
<evidence type="ECO:0000256" key="6">
    <source>
        <dbReference type="ARBA" id="ARBA00022692"/>
    </source>
</evidence>
<evidence type="ECO:0000256" key="2">
    <source>
        <dbReference type="ARBA" id="ARBA00005745"/>
    </source>
</evidence>
<dbReference type="RefSeq" id="WP_038267638.1">
    <property type="nucleotide sequence ID" value="NZ_FSRH01000004.1"/>
</dbReference>
<feature type="domain" description="Type II secretion system protein GspF" evidence="11">
    <location>
        <begin position="69"/>
        <end position="191"/>
    </location>
</feature>
<feature type="domain" description="Type II secretion system protein GspF" evidence="11">
    <location>
        <begin position="271"/>
        <end position="393"/>
    </location>
</feature>
<keyword evidence="8 10" id="KW-0472">Membrane</keyword>
<evidence type="ECO:0000256" key="1">
    <source>
        <dbReference type="ARBA" id="ARBA00004429"/>
    </source>
</evidence>
<comment type="caution">
    <text evidence="12">The sequence shown here is derived from an EMBL/GenBank/DDBJ whole genome shotgun (WGS) entry which is preliminary data.</text>
</comment>
<evidence type="ECO:0000256" key="8">
    <source>
        <dbReference type="ARBA" id="ARBA00023136"/>
    </source>
</evidence>
<keyword evidence="5" id="KW-0997">Cell inner membrane</keyword>
<dbReference type="PANTHER" id="PTHR30012:SF0">
    <property type="entry name" value="TYPE II SECRETION SYSTEM PROTEIN F-RELATED"/>
    <property type="match status" value="1"/>
</dbReference>
<evidence type="ECO:0000256" key="5">
    <source>
        <dbReference type="ARBA" id="ARBA00022519"/>
    </source>
</evidence>
<dbReference type="InterPro" id="IPR042094">
    <property type="entry name" value="T2SS_GspF_sf"/>
</dbReference>
<evidence type="ECO:0000256" key="7">
    <source>
        <dbReference type="ARBA" id="ARBA00022989"/>
    </source>
</evidence>
<sequence>MAEYIYTAKGRKGETLKGVIDSRSEGEAAQKLREKGMYPVSIKLQTVANRDIKISLPQKIKVKDIALMCRQFYSMLDSGISILECVEVLRRQTENRKLAQSLEEVYQKLQKGQTLSASMRQEKGIYPEILINMVEAGEVSGQIDVIMNRMAVHFEKENSINRKIQSAMTYPVIVISIAVLVVWFLISFVLPSFIDMFSGAGVQLPLLTRMLLKVGEFTKNYWYIVFGALLGGSYVLGKYLRTDEGRYQLDRFKLAFPIIKEMNTKVATSRFSRTLSTLMASGVPIIQAMGIVKKVIGNAVIAKSIDSVMDDIKRGEGLANPLAALKVFPPMLISMIKVGEESGKLSDMLEKSADYYDAEVDDAITRMTTILEPVLIIVMAVIIGTIVMAIVLPMFDMFQHIG</sequence>
<dbReference type="eggNOG" id="COG1459">
    <property type="taxonomic scope" value="Bacteria"/>
</dbReference>
<dbReference type="FunFam" id="1.20.81.30:FF:000001">
    <property type="entry name" value="Type II secretion system protein F"/>
    <property type="match status" value="2"/>
</dbReference>
<name>A0A069R9U5_PEPLI</name>
<dbReference type="Gene3D" id="1.20.81.30">
    <property type="entry name" value="Type II secretion system (T2SS), domain F"/>
    <property type="match status" value="2"/>
</dbReference>
<dbReference type="InterPro" id="IPR003004">
    <property type="entry name" value="GspF/PilC"/>
</dbReference>
<evidence type="ECO:0000256" key="4">
    <source>
        <dbReference type="ARBA" id="ARBA00022475"/>
    </source>
</evidence>
<evidence type="ECO:0000313" key="12">
    <source>
        <dbReference type="EMBL" id="KDR93811.1"/>
    </source>
</evidence>
<proteinExistence type="inferred from homology"/>
<reference evidence="12 13" key="1">
    <citation type="submission" date="2014-03" db="EMBL/GenBank/DDBJ databases">
        <title>Genome sequence of Clostridium litorale W6, DSM 5388.</title>
        <authorList>
            <person name="Poehlein A."/>
            <person name="Jagirdar A."/>
            <person name="Khonsari B."/>
            <person name="Chibani C.M."/>
            <person name="Gutierrez Gutierrez D.A."/>
            <person name="Davydova E."/>
            <person name="Alghaithi H.S."/>
            <person name="Nair K.P."/>
            <person name="Dhamotharan K."/>
            <person name="Chandran L."/>
            <person name="G W."/>
            <person name="Daniel R."/>
        </authorList>
    </citation>
    <scope>NUCLEOTIDE SEQUENCE [LARGE SCALE GENOMIC DNA]</scope>
    <source>
        <strain evidence="12 13">W6</strain>
    </source>
</reference>
<dbReference type="InterPro" id="IPR018076">
    <property type="entry name" value="T2SS_GspF_dom"/>
</dbReference>
<dbReference type="PANTHER" id="PTHR30012">
    <property type="entry name" value="GENERAL SECRETION PATHWAY PROTEIN"/>
    <property type="match status" value="1"/>
</dbReference>
<protein>
    <submittedName>
        <fullName evidence="12">Type 4 fimbrial assembly protein PilC</fullName>
    </submittedName>
</protein>
<gene>
    <name evidence="12" type="primary">pilC1</name>
    <name evidence="12" type="ORF">CLIT_23c00830</name>
</gene>